<reference evidence="3 5" key="2">
    <citation type="submission" date="2019-03" db="EMBL/GenBank/DDBJ databases">
        <title>Genomic Encyclopedia of Type Strains, Phase IV (KMG-IV): sequencing the most valuable type-strain genomes for metagenomic binning, comparative biology and taxonomic classification.</title>
        <authorList>
            <person name="Goeker M."/>
        </authorList>
    </citation>
    <scope>NUCLEOTIDE SEQUENCE [LARGE SCALE GENOMIC DNA]</scope>
    <source>
        <strain evidence="3 5">DSM 3764</strain>
    </source>
</reference>
<dbReference type="Proteomes" id="UP000255108">
    <property type="component" value="Unassembled WGS sequence"/>
</dbReference>
<reference evidence="2 4" key="1">
    <citation type="submission" date="2018-06" db="EMBL/GenBank/DDBJ databases">
        <authorList>
            <consortium name="Pathogen Informatics"/>
            <person name="Doyle S."/>
        </authorList>
    </citation>
    <scope>NUCLEOTIDE SEQUENCE [LARGE SCALE GENOMIC DNA]</scope>
    <source>
        <strain evidence="2 4">NCTC11159</strain>
    </source>
</reference>
<feature type="transmembrane region" description="Helical" evidence="1">
    <location>
        <begin position="43"/>
        <end position="64"/>
    </location>
</feature>
<proteinExistence type="predicted"/>
<organism evidence="2 4">
    <name type="scientific">Iodobacter fluviatilis</name>
    <dbReference type="NCBI Taxonomy" id="537"/>
    <lineage>
        <taxon>Bacteria</taxon>
        <taxon>Pseudomonadati</taxon>
        <taxon>Pseudomonadota</taxon>
        <taxon>Betaproteobacteria</taxon>
        <taxon>Neisseriales</taxon>
        <taxon>Chitinibacteraceae</taxon>
        <taxon>Iodobacter</taxon>
    </lineage>
</organism>
<evidence type="ECO:0000313" key="2">
    <source>
        <dbReference type="EMBL" id="STQ91576.1"/>
    </source>
</evidence>
<dbReference type="Proteomes" id="UP000295794">
    <property type="component" value="Unassembled WGS sequence"/>
</dbReference>
<dbReference type="AlphaFoldDB" id="A0A377Q8H7"/>
<keyword evidence="1" id="KW-0472">Membrane</keyword>
<keyword evidence="1" id="KW-1133">Transmembrane helix</keyword>
<evidence type="ECO:0000313" key="4">
    <source>
        <dbReference type="Proteomes" id="UP000255108"/>
    </source>
</evidence>
<accession>A0A377Q8H7</accession>
<evidence type="ECO:0000313" key="3">
    <source>
        <dbReference type="EMBL" id="TCU81891.1"/>
    </source>
</evidence>
<keyword evidence="5" id="KW-1185">Reference proteome</keyword>
<protein>
    <submittedName>
        <fullName evidence="2">Uncharacterized protein</fullName>
    </submittedName>
</protein>
<evidence type="ECO:0000313" key="5">
    <source>
        <dbReference type="Proteomes" id="UP000295794"/>
    </source>
</evidence>
<sequence length="232" mass="25074">MNGIIETTGHKSMMQCPLCLIELLTHTFIIDSKRAVFLIELKLNNLAGVLGGVLLLFFNIHAFAAGNKVALASTPAERVLAKPLFHSASAAHSAPLVIDRGLFRQLSVAPDASMLPDAKAKRAEKKRVLKESAMASALRQYEKEENQRRRERAIDASRKQAAVANALRERGCDQPPLVTQSECVAAVNQLSALGALRLPKQPVGTMGGFDSDVPPSVGGYCDDNGKCDTYTY</sequence>
<dbReference type="EMBL" id="SMBT01000018">
    <property type="protein sequence ID" value="TCU81891.1"/>
    <property type="molecule type" value="Genomic_DNA"/>
</dbReference>
<keyword evidence="1" id="KW-0812">Transmembrane</keyword>
<gene>
    <name evidence="3" type="ORF">EV682_11812</name>
    <name evidence="2" type="ORF">NCTC11159_02650</name>
</gene>
<dbReference type="EMBL" id="UGHR01000001">
    <property type="protein sequence ID" value="STQ91576.1"/>
    <property type="molecule type" value="Genomic_DNA"/>
</dbReference>
<name>A0A377Q8H7_9NEIS</name>
<evidence type="ECO:0000256" key="1">
    <source>
        <dbReference type="SAM" id="Phobius"/>
    </source>
</evidence>